<geneLocation type="plasmid" evidence="1">
    <name>pRp12D01</name>
</geneLocation>
<accession>C6BQB7</accession>
<organism evidence="1">
    <name type="scientific">Ralstonia pickettii (strain 12D)</name>
    <dbReference type="NCBI Taxonomy" id="428406"/>
    <lineage>
        <taxon>Bacteria</taxon>
        <taxon>Pseudomonadati</taxon>
        <taxon>Pseudomonadota</taxon>
        <taxon>Betaproteobacteria</taxon>
        <taxon>Burkholderiales</taxon>
        <taxon>Burkholderiaceae</taxon>
        <taxon>Ralstonia</taxon>
    </lineage>
</organism>
<evidence type="ECO:0000313" key="1">
    <source>
        <dbReference type="EMBL" id="ACS65964.1"/>
    </source>
</evidence>
<dbReference type="AlphaFoldDB" id="C6BQB7"/>
<proteinExistence type="predicted"/>
<dbReference type="HOGENOM" id="CLU_1218935_0_0_4"/>
<gene>
    <name evidence="1" type="ordered locus">Rpic12D_4727</name>
</gene>
<dbReference type="KEGG" id="rpf:Rpic12D_4727"/>
<keyword evidence="1" id="KW-0614">Plasmid</keyword>
<name>C6BQB7_RALP1</name>
<dbReference type="EMBL" id="CP001646">
    <property type="protein sequence ID" value="ACS65964.1"/>
    <property type="molecule type" value="Genomic_DNA"/>
</dbReference>
<sequence length="227" mass="25487">MIYASERDAKLGRTIGSNAMWHQSGATSVRQVTAILVDCGTAVPTVVIDLNDIRQYLGTSINAAVPLPFKLGSLQRQSEPTLTTPAEMVEELRRAFGLNVTQLAQVLHIERITVYAWLRTERMEKLNLSNRTRLWRLYQLAKQWGNYAPLAGKYLVEPIPGRNTTLLQMLSASQLDSGEFAQVYELLARATNPATRIQQHRAEQHVALKKSIENLRKNAGKFGMDLD</sequence>
<reference evidence="1" key="1">
    <citation type="submission" date="2009-06" db="EMBL/GenBank/DDBJ databases">
        <title>Complete sequence plasmid 1 of Ralstonia pickettii 12D.</title>
        <authorList>
            <consortium name="US DOE Joint Genome Institute"/>
            <person name="Lucas S."/>
            <person name="Copeland A."/>
            <person name="Lapidus A."/>
            <person name="Glavina del Rio T."/>
            <person name="Dalin E."/>
            <person name="Tice H."/>
            <person name="Bruce D."/>
            <person name="Goodwin L."/>
            <person name="Pitluck S."/>
            <person name="Sims D."/>
            <person name="Meincke L."/>
            <person name="Brettin T."/>
            <person name="Detter J.C."/>
            <person name="Han C."/>
            <person name="Larimer F."/>
            <person name="Land M."/>
            <person name="Hauser L."/>
            <person name="Kyrpides N."/>
            <person name="Ovchinnikova G."/>
            <person name="Marsh T."/>
            <person name="Richardson P."/>
        </authorList>
    </citation>
    <scope>NUCLEOTIDE SEQUENCE [LARGE SCALE GENOMIC DNA]</scope>
    <source>
        <plasmid evidence="1">12D</plasmid>
        <plasmid evidence="1">pRp12D01</plasmid>
    </source>
</reference>
<protein>
    <submittedName>
        <fullName evidence="1">Uncharacterized protein</fullName>
    </submittedName>
</protein>